<name>A0A3Q8XQB0_9HYPH</name>
<dbReference type="KEGG" id="abaw:D5400_09010"/>
<dbReference type="Proteomes" id="UP000268192">
    <property type="component" value="Chromosome"/>
</dbReference>
<keyword evidence="1" id="KW-0472">Membrane</keyword>
<evidence type="ECO:0000313" key="2">
    <source>
        <dbReference type="EMBL" id="AZN71392.1"/>
    </source>
</evidence>
<dbReference type="EMBL" id="CP032509">
    <property type="protein sequence ID" value="AZN71392.1"/>
    <property type="molecule type" value="Genomic_DNA"/>
</dbReference>
<proteinExistence type="predicted"/>
<dbReference type="RefSeq" id="WP_126009684.1">
    <property type="nucleotide sequence ID" value="NZ_CP032509.1"/>
</dbReference>
<reference evidence="2 3" key="1">
    <citation type="submission" date="2018-09" db="EMBL/GenBank/DDBJ databases">
        <title>Marinorhizobium profundi gen. nov., sp. nov., isolated from a deep-sea sediment sample from the New Britain Trench and proposal of Marinorhizobiaceae fam. nov. in the order Rhizobiales of the class Alphaproteobacteria.</title>
        <authorList>
            <person name="Cao J."/>
        </authorList>
    </citation>
    <scope>NUCLEOTIDE SEQUENCE [LARGE SCALE GENOMIC DNA]</scope>
    <source>
        <strain evidence="2 3">WS11</strain>
    </source>
</reference>
<protein>
    <submittedName>
        <fullName evidence="2">Uncharacterized protein</fullName>
    </submittedName>
</protein>
<feature type="transmembrane region" description="Helical" evidence="1">
    <location>
        <begin position="12"/>
        <end position="31"/>
    </location>
</feature>
<gene>
    <name evidence="2" type="ORF">D5400_09010</name>
</gene>
<organism evidence="2 3">
    <name type="scientific">Georhizobium profundi</name>
    <dbReference type="NCBI Taxonomy" id="2341112"/>
    <lineage>
        <taxon>Bacteria</taxon>
        <taxon>Pseudomonadati</taxon>
        <taxon>Pseudomonadota</taxon>
        <taxon>Alphaproteobacteria</taxon>
        <taxon>Hyphomicrobiales</taxon>
        <taxon>Rhizobiaceae</taxon>
        <taxon>Georhizobium</taxon>
    </lineage>
</organism>
<accession>A0A3Q8XQB0</accession>
<dbReference type="AlphaFoldDB" id="A0A3Q8XQB0"/>
<evidence type="ECO:0000313" key="3">
    <source>
        <dbReference type="Proteomes" id="UP000268192"/>
    </source>
</evidence>
<dbReference type="OrthoDB" id="9841441at2"/>
<keyword evidence="3" id="KW-1185">Reference proteome</keyword>
<sequence>MNETPRKQGWTTAVGAFFAATLALAFSLLAVEQSRIDPLPRLAAIGSEAAPGTPFEFDPLLATSHYAIQPRSNDHGKDGSPPDLASATLPDQHFAIFRHAVGAAMLASVIRPRLAFHADARAPPATILTSATL</sequence>
<keyword evidence="1" id="KW-0812">Transmembrane</keyword>
<keyword evidence="1" id="KW-1133">Transmembrane helix</keyword>
<evidence type="ECO:0000256" key="1">
    <source>
        <dbReference type="SAM" id="Phobius"/>
    </source>
</evidence>